<sequence>MGCGHYFFNGLGPCFHVGCMTAYLPWLIFPFCCTAVLYYCYAIYATVDFFRQDHRVDPDFHPPVTILKPLCGVDVNTYENLASFCHQDYAEYQVIFSVREATDPCLPVVEQLILAFPDVDIELVVCDRTIGTNLKVSNLANGVEKAKHDVIVLADCDILVQSDYLQQIVQPLANPEVGVVTCLYNSWAKGWLAGFEALGITTRNHANVLAAHKLEGMHFAFGSTIVIRQAALAKIGGFAALADHLADDFHMGNLPTQVGYQVVLSPYIVEHQLATTNLSEFFHRQARWARCIRVERFWGYVGLLFTFGTTSGVLFLLATQGSILGWSVLVVMLASRWLMAWVIAIYYLHDRVAQRLWWLVPLRDLINFAIWGYGMVGTTVEWRGYRYKLRKNGKLTQIISTG</sequence>
<evidence type="ECO:0000256" key="8">
    <source>
        <dbReference type="ARBA" id="ARBA00023136"/>
    </source>
</evidence>
<dbReference type="Proteomes" id="UP000000268">
    <property type="component" value="Chromosome"/>
</dbReference>
<evidence type="ECO:0000313" key="10">
    <source>
        <dbReference type="EMBL" id="ABW30739.1"/>
    </source>
</evidence>
<evidence type="ECO:0000256" key="9">
    <source>
        <dbReference type="SAM" id="Phobius"/>
    </source>
</evidence>
<dbReference type="InterPro" id="IPR029044">
    <property type="entry name" value="Nucleotide-diphossugar_trans"/>
</dbReference>
<keyword evidence="11" id="KW-1185">Reference proteome</keyword>
<gene>
    <name evidence="10" type="ordered locus">AM1_5794</name>
</gene>
<organism evidence="10 11">
    <name type="scientific">Acaryochloris marina (strain MBIC 11017)</name>
    <dbReference type="NCBI Taxonomy" id="329726"/>
    <lineage>
        <taxon>Bacteria</taxon>
        <taxon>Bacillati</taxon>
        <taxon>Cyanobacteriota</taxon>
        <taxon>Cyanophyceae</taxon>
        <taxon>Acaryochloridales</taxon>
        <taxon>Acaryochloridaceae</taxon>
        <taxon>Acaryochloris</taxon>
    </lineage>
</organism>
<dbReference type="NCBIfam" id="TIGR03472">
    <property type="entry name" value="HpnI"/>
    <property type="match status" value="1"/>
</dbReference>
<feature type="transmembrane region" description="Helical" evidence="9">
    <location>
        <begin position="23"/>
        <end position="45"/>
    </location>
</feature>
<feature type="transmembrane region" description="Helical" evidence="9">
    <location>
        <begin position="297"/>
        <end position="317"/>
    </location>
</feature>
<dbReference type="KEGG" id="amr:AM1_5794"/>
<evidence type="ECO:0000256" key="4">
    <source>
        <dbReference type="ARBA" id="ARBA00022676"/>
    </source>
</evidence>
<evidence type="ECO:0000313" key="11">
    <source>
        <dbReference type="Proteomes" id="UP000000268"/>
    </source>
</evidence>
<name>B0BZJ4_ACAM1</name>
<dbReference type="GO" id="GO:0016020">
    <property type="term" value="C:membrane"/>
    <property type="evidence" value="ECO:0007669"/>
    <property type="project" value="UniProtKB-SubCell"/>
</dbReference>
<evidence type="ECO:0000256" key="3">
    <source>
        <dbReference type="ARBA" id="ARBA00004991"/>
    </source>
</evidence>
<keyword evidence="5 10" id="KW-0808">Transferase</keyword>
<comment type="pathway">
    <text evidence="3">Sphingolipid metabolism.</text>
</comment>
<evidence type="ECO:0000256" key="7">
    <source>
        <dbReference type="ARBA" id="ARBA00022989"/>
    </source>
</evidence>
<protein>
    <submittedName>
        <fullName evidence="10">Glycosyl transferase, group 2 family protein, putative</fullName>
    </submittedName>
</protein>
<keyword evidence="8 9" id="KW-0472">Membrane</keyword>
<accession>B0BZJ4</accession>
<evidence type="ECO:0000256" key="2">
    <source>
        <dbReference type="ARBA" id="ARBA00004760"/>
    </source>
</evidence>
<proteinExistence type="predicted"/>
<dbReference type="Gene3D" id="3.90.550.10">
    <property type="entry name" value="Spore Coat Polysaccharide Biosynthesis Protein SpsA, Chain A"/>
    <property type="match status" value="1"/>
</dbReference>
<reference evidence="10 11" key="1">
    <citation type="journal article" date="2008" name="Proc. Natl. Acad. Sci. U.S.A.">
        <title>Niche adaptation and genome expansion in the chlorophyll d-producing cyanobacterium Acaryochloris marina.</title>
        <authorList>
            <person name="Swingley W.D."/>
            <person name="Chen M."/>
            <person name="Cheung P.C."/>
            <person name="Conrad A.L."/>
            <person name="Dejesa L.C."/>
            <person name="Hao J."/>
            <person name="Honchak B.M."/>
            <person name="Karbach L.E."/>
            <person name="Kurdoglu A."/>
            <person name="Lahiri S."/>
            <person name="Mastrian S.D."/>
            <person name="Miyashita H."/>
            <person name="Page L."/>
            <person name="Ramakrishna P."/>
            <person name="Satoh S."/>
            <person name="Sattley W.M."/>
            <person name="Shimada Y."/>
            <person name="Taylor H.L."/>
            <person name="Tomo T."/>
            <person name="Tsuchiya T."/>
            <person name="Wang Z.T."/>
            <person name="Raymond J."/>
            <person name="Mimuro M."/>
            <person name="Blankenship R.E."/>
            <person name="Touchman J.W."/>
        </authorList>
    </citation>
    <scope>NUCLEOTIDE SEQUENCE [LARGE SCALE GENOMIC DNA]</scope>
    <source>
        <strain evidence="11">MBIC 11017</strain>
    </source>
</reference>
<dbReference type="SUPFAM" id="SSF53448">
    <property type="entry name" value="Nucleotide-diphospho-sugar transferases"/>
    <property type="match status" value="1"/>
</dbReference>
<keyword evidence="7 9" id="KW-1133">Transmembrane helix</keyword>
<dbReference type="STRING" id="329726.AM1_5794"/>
<evidence type="ECO:0000256" key="6">
    <source>
        <dbReference type="ARBA" id="ARBA00022692"/>
    </source>
</evidence>
<feature type="transmembrane region" description="Helical" evidence="9">
    <location>
        <begin position="323"/>
        <end position="348"/>
    </location>
</feature>
<dbReference type="AlphaFoldDB" id="B0BZJ4"/>
<dbReference type="GO" id="GO:0008120">
    <property type="term" value="F:ceramide glucosyltransferase activity"/>
    <property type="evidence" value="ECO:0007669"/>
    <property type="project" value="TreeGrafter"/>
</dbReference>
<keyword evidence="4" id="KW-0328">Glycosyltransferase</keyword>
<dbReference type="InterPro" id="IPR017835">
    <property type="entry name" value="Hopen-assoc_HpnI"/>
</dbReference>
<keyword evidence="6 9" id="KW-0812">Transmembrane</keyword>
<dbReference type="CAZy" id="GT21">
    <property type="family name" value="Glycosyltransferase Family 21"/>
</dbReference>
<evidence type="ECO:0000256" key="1">
    <source>
        <dbReference type="ARBA" id="ARBA00004141"/>
    </source>
</evidence>
<dbReference type="PANTHER" id="PTHR12726:SF0">
    <property type="entry name" value="CERAMIDE GLUCOSYLTRANSFERASE"/>
    <property type="match status" value="1"/>
</dbReference>
<dbReference type="eggNOG" id="COG1215">
    <property type="taxonomic scope" value="Bacteria"/>
</dbReference>
<dbReference type="Pfam" id="PF13506">
    <property type="entry name" value="Glyco_transf_21"/>
    <property type="match status" value="1"/>
</dbReference>
<dbReference type="CDD" id="cd02520">
    <property type="entry name" value="Glucosylceramide_synthase"/>
    <property type="match status" value="1"/>
</dbReference>
<dbReference type="InterPro" id="IPR025993">
    <property type="entry name" value="Ceramide_glucosylTrfase"/>
</dbReference>
<comment type="subcellular location">
    <subcellularLocation>
        <location evidence="1">Membrane</location>
        <topology evidence="1">Multi-pass membrane protein</topology>
    </subcellularLocation>
</comment>
<dbReference type="EMBL" id="CP000828">
    <property type="protein sequence ID" value="ABW30739.1"/>
    <property type="molecule type" value="Genomic_DNA"/>
</dbReference>
<comment type="pathway">
    <text evidence="2">Lipid metabolism; sphingolipid metabolism.</text>
</comment>
<dbReference type="PANTHER" id="PTHR12726">
    <property type="entry name" value="CERAMIDE GLUCOSYLTRANSFERASE"/>
    <property type="match status" value="1"/>
</dbReference>
<dbReference type="GO" id="GO:0006679">
    <property type="term" value="P:glucosylceramide biosynthetic process"/>
    <property type="evidence" value="ECO:0007669"/>
    <property type="project" value="TreeGrafter"/>
</dbReference>
<dbReference type="HOGENOM" id="CLU_030898_2_0_3"/>
<evidence type="ECO:0000256" key="5">
    <source>
        <dbReference type="ARBA" id="ARBA00022679"/>
    </source>
</evidence>